<proteinExistence type="predicted"/>
<dbReference type="EMBL" id="OU963864">
    <property type="protein sequence ID" value="CAH0387526.1"/>
    <property type="molecule type" value="Genomic_DNA"/>
</dbReference>
<dbReference type="InterPro" id="IPR008914">
    <property type="entry name" value="PEBP"/>
</dbReference>
<dbReference type="SUPFAM" id="SSF49777">
    <property type="entry name" value="PEBP-like"/>
    <property type="match status" value="1"/>
</dbReference>
<protein>
    <recommendedName>
        <fullName evidence="3">Phosphatidylethanolamine-binding protein</fullName>
    </recommendedName>
</protein>
<reference evidence="1" key="1">
    <citation type="submission" date="2021-12" db="EMBL/GenBank/DDBJ databases">
        <authorList>
            <person name="King R."/>
        </authorList>
    </citation>
    <scope>NUCLEOTIDE SEQUENCE</scope>
</reference>
<dbReference type="Proteomes" id="UP001152759">
    <property type="component" value="Chromosome 3"/>
</dbReference>
<dbReference type="InterPro" id="IPR035810">
    <property type="entry name" value="PEBP_euk"/>
</dbReference>
<dbReference type="Pfam" id="PF01161">
    <property type="entry name" value="PBP"/>
    <property type="match status" value="1"/>
</dbReference>
<dbReference type="CDD" id="cd00866">
    <property type="entry name" value="PEBP_euk"/>
    <property type="match status" value="1"/>
</dbReference>
<gene>
    <name evidence="1" type="ORF">BEMITA_LOCUS6529</name>
</gene>
<evidence type="ECO:0008006" key="3">
    <source>
        <dbReference type="Google" id="ProtNLM"/>
    </source>
</evidence>
<organism evidence="1 2">
    <name type="scientific">Bemisia tabaci</name>
    <name type="common">Sweetpotato whitefly</name>
    <name type="synonym">Aleurodes tabaci</name>
    <dbReference type="NCBI Taxonomy" id="7038"/>
    <lineage>
        <taxon>Eukaryota</taxon>
        <taxon>Metazoa</taxon>
        <taxon>Ecdysozoa</taxon>
        <taxon>Arthropoda</taxon>
        <taxon>Hexapoda</taxon>
        <taxon>Insecta</taxon>
        <taxon>Pterygota</taxon>
        <taxon>Neoptera</taxon>
        <taxon>Paraneoptera</taxon>
        <taxon>Hemiptera</taxon>
        <taxon>Sternorrhyncha</taxon>
        <taxon>Aleyrodoidea</taxon>
        <taxon>Aleyrodidae</taxon>
        <taxon>Aleyrodinae</taxon>
        <taxon>Bemisia</taxon>
    </lineage>
</organism>
<keyword evidence="2" id="KW-1185">Reference proteome</keyword>
<dbReference type="Gene3D" id="3.90.280.10">
    <property type="entry name" value="PEBP-like"/>
    <property type="match status" value="1"/>
</dbReference>
<name>A0A9P0AAZ0_BEMTA</name>
<dbReference type="KEGG" id="btab:109033074"/>
<dbReference type="AlphaFoldDB" id="A0A9P0AAZ0"/>
<dbReference type="PANTHER" id="PTHR11362:SF147">
    <property type="entry name" value="PHOSPHATIDYLETHANOLAMINE BINDING PROTEIN"/>
    <property type="match status" value="1"/>
</dbReference>
<dbReference type="InterPro" id="IPR036610">
    <property type="entry name" value="PEBP-like_sf"/>
</dbReference>
<accession>A0A9P0AAZ0</accession>
<sequence>MCGISPALVFLYAFYFQCVYLSDVGRLKNAAALKKLMLEEKIIPDLIDEAPLYAVTVQYRGRSFSFGNKVTVFDIVETPKVLNWPLKKGEKYTLIMTGLDVPTRQDPRYREYLHWLVVNIPDQNLRKGDHFGEYEGTVYDYQQGVHRVVYLVFQQNGTLHLKDDHHHTGFMKVKRENFSTRHFVNEYNLGAPFAINWAEVHESCDIVTPPDPAINDEEDEDSS</sequence>
<dbReference type="PANTHER" id="PTHR11362">
    <property type="entry name" value="PHOSPHATIDYLETHANOLAMINE-BINDING PROTEIN"/>
    <property type="match status" value="1"/>
</dbReference>
<evidence type="ECO:0000313" key="2">
    <source>
        <dbReference type="Proteomes" id="UP001152759"/>
    </source>
</evidence>
<evidence type="ECO:0000313" key="1">
    <source>
        <dbReference type="EMBL" id="CAH0387526.1"/>
    </source>
</evidence>